<dbReference type="InterPro" id="IPR002878">
    <property type="entry name" value="ChsH2_C"/>
</dbReference>
<dbReference type="AlphaFoldDB" id="A0A1G7NAU6"/>
<reference evidence="3" key="1">
    <citation type="submission" date="2016-10" db="EMBL/GenBank/DDBJ databases">
        <authorList>
            <person name="Varghese N."/>
            <person name="Submissions S."/>
        </authorList>
    </citation>
    <scope>NUCLEOTIDE SEQUENCE [LARGE SCALE GENOMIC DNA]</scope>
    <source>
        <strain evidence="3">IBRC-M 10760</strain>
    </source>
</reference>
<dbReference type="InterPro" id="IPR052513">
    <property type="entry name" value="Thioester_dehydratase-like"/>
</dbReference>
<dbReference type="Proteomes" id="UP000199076">
    <property type="component" value="Unassembled WGS sequence"/>
</dbReference>
<sequence length="132" mass="14596">MHTTMREFRDRAAKFGLDRAECTDCGRMNDPTAELCYHCGGDAFEDVTLSPRGEVQTYVVQHALPETFDTPLPIAIVETPEGGKVLGMFTEADEPHSVAIGDTVTIELKRFDRQDGQVLYEPKFRLDGGSSA</sequence>
<evidence type="ECO:0000313" key="3">
    <source>
        <dbReference type="Proteomes" id="UP000199076"/>
    </source>
</evidence>
<dbReference type="STRING" id="660518.SAMN05216218_108249"/>
<evidence type="ECO:0000313" key="2">
    <source>
        <dbReference type="EMBL" id="SDF71124.1"/>
    </source>
</evidence>
<dbReference type="SUPFAM" id="SSF50249">
    <property type="entry name" value="Nucleic acid-binding proteins"/>
    <property type="match status" value="1"/>
</dbReference>
<dbReference type="EMBL" id="FNBK01000008">
    <property type="protein sequence ID" value="SDF71124.1"/>
    <property type="molecule type" value="Genomic_DNA"/>
</dbReference>
<dbReference type="InterPro" id="IPR012340">
    <property type="entry name" value="NA-bd_OB-fold"/>
</dbReference>
<dbReference type="PANTHER" id="PTHR34075:SF5">
    <property type="entry name" value="BLR3430 PROTEIN"/>
    <property type="match status" value="1"/>
</dbReference>
<keyword evidence="3" id="KW-1185">Reference proteome</keyword>
<gene>
    <name evidence="2" type="ORF">SAMN05216218_108249</name>
</gene>
<evidence type="ECO:0000259" key="1">
    <source>
        <dbReference type="Pfam" id="PF01796"/>
    </source>
</evidence>
<protein>
    <submittedName>
        <fullName evidence="2">Uncharacterized OB-fold protein, contains Zn-ribbon domain</fullName>
    </submittedName>
</protein>
<name>A0A1G7NAU6_9EURY</name>
<organism evidence="2 3">
    <name type="scientific">Halorientalis regularis</name>
    <dbReference type="NCBI Taxonomy" id="660518"/>
    <lineage>
        <taxon>Archaea</taxon>
        <taxon>Methanobacteriati</taxon>
        <taxon>Methanobacteriota</taxon>
        <taxon>Stenosarchaea group</taxon>
        <taxon>Halobacteria</taxon>
        <taxon>Halobacteriales</taxon>
        <taxon>Haloarculaceae</taxon>
        <taxon>Halorientalis</taxon>
    </lineage>
</organism>
<accession>A0A1G7NAU6</accession>
<dbReference type="PANTHER" id="PTHR34075">
    <property type="entry name" value="BLR3430 PROTEIN"/>
    <property type="match status" value="1"/>
</dbReference>
<feature type="domain" description="ChsH2 C-terminal OB-fold" evidence="1">
    <location>
        <begin position="47"/>
        <end position="107"/>
    </location>
</feature>
<dbReference type="RefSeq" id="WP_092692638.1">
    <property type="nucleotide sequence ID" value="NZ_FNBK01000008.1"/>
</dbReference>
<dbReference type="OrthoDB" id="9573at2157"/>
<proteinExistence type="predicted"/>
<dbReference type="Pfam" id="PF01796">
    <property type="entry name" value="OB_ChsH2_C"/>
    <property type="match status" value="1"/>
</dbReference>